<dbReference type="EMBL" id="BGZK01000085">
    <property type="protein sequence ID" value="GBP17167.1"/>
    <property type="molecule type" value="Genomic_DNA"/>
</dbReference>
<name>A0A4C1TT42_EUMVA</name>
<evidence type="ECO:0000313" key="1">
    <source>
        <dbReference type="EMBL" id="GBP17167.1"/>
    </source>
</evidence>
<dbReference type="AlphaFoldDB" id="A0A4C1TT42"/>
<reference evidence="1 2" key="1">
    <citation type="journal article" date="2019" name="Commun. Biol.">
        <title>The bagworm genome reveals a unique fibroin gene that provides high tensile strength.</title>
        <authorList>
            <person name="Kono N."/>
            <person name="Nakamura H."/>
            <person name="Ohtoshi R."/>
            <person name="Tomita M."/>
            <person name="Numata K."/>
            <person name="Arakawa K."/>
        </authorList>
    </citation>
    <scope>NUCLEOTIDE SEQUENCE [LARGE SCALE GENOMIC DNA]</scope>
</reference>
<protein>
    <submittedName>
        <fullName evidence="1">Uncharacterized protein</fullName>
    </submittedName>
</protein>
<gene>
    <name evidence="1" type="ORF">EVAR_17288_1</name>
</gene>
<organism evidence="1 2">
    <name type="scientific">Eumeta variegata</name>
    <name type="common">Bagworm moth</name>
    <name type="synonym">Eumeta japonica</name>
    <dbReference type="NCBI Taxonomy" id="151549"/>
    <lineage>
        <taxon>Eukaryota</taxon>
        <taxon>Metazoa</taxon>
        <taxon>Ecdysozoa</taxon>
        <taxon>Arthropoda</taxon>
        <taxon>Hexapoda</taxon>
        <taxon>Insecta</taxon>
        <taxon>Pterygota</taxon>
        <taxon>Neoptera</taxon>
        <taxon>Endopterygota</taxon>
        <taxon>Lepidoptera</taxon>
        <taxon>Glossata</taxon>
        <taxon>Ditrysia</taxon>
        <taxon>Tineoidea</taxon>
        <taxon>Psychidae</taxon>
        <taxon>Oiketicinae</taxon>
        <taxon>Eumeta</taxon>
    </lineage>
</organism>
<dbReference type="Proteomes" id="UP000299102">
    <property type="component" value="Unassembled WGS sequence"/>
</dbReference>
<keyword evidence="2" id="KW-1185">Reference proteome</keyword>
<evidence type="ECO:0000313" key="2">
    <source>
        <dbReference type="Proteomes" id="UP000299102"/>
    </source>
</evidence>
<sequence>MIIFCECEVDVLVKRRAPSHSAPGNWSVILLRRRQRFGRTTAINPDSYKSRRGTYSARAQTIVVIQANLRNGRGHRLPVDASNKALSMTR</sequence>
<comment type="caution">
    <text evidence="1">The sequence shown here is derived from an EMBL/GenBank/DDBJ whole genome shotgun (WGS) entry which is preliminary data.</text>
</comment>
<proteinExistence type="predicted"/>
<accession>A0A4C1TT42</accession>